<evidence type="ECO:0000256" key="2">
    <source>
        <dbReference type="ARBA" id="ARBA00043974"/>
    </source>
</evidence>
<comment type="caution">
    <text evidence="3">The sequence shown here is derived from an EMBL/GenBank/DDBJ whole genome shotgun (WGS) entry which is preliminary data.</text>
</comment>
<accession>A0A9P8Q1V7</accession>
<gene>
    <name evidence="3" type="ORF">WICPIJ_007371</name>
</gene>
<comment type="similarity">
    <text evidence="2">Belongs to the POMP/UMP1 family.</text>
</comment>
<dbReference type="EMBL" id="JAEUBG010004337">
    <property type="protein sequence ID" value="KAH3681645.1"/>
    <property type="molecule type" value="Genomic_DNA"/>
</dbReference>
<keyword evidence="1" id="KW-0143">Chaperone</keyword>
<dbReference type="GO" id="GO:0043248">
    <property type="term" value="P:proteasome assembly"/>
    <property type="evidence" value="ECO:0007669"/>
    <property type="project" value="InterPro"/>
</dbReference>
<proteinExistence type="inferred from homology"/>
<organism evidence="3 4">
    <name type="scientific">Wickerhamomyces pijperi</name>
    <name type="common">Yeast</name>
    <name type="synonym">Pichia pijperi</name>
    <dbReference type="NCBI Taxonomy" id="599730"/>
    <lineage>
        <taxon>Eukaryota</taxon>
        <taxon>Fungi</taxon>
        <taxon>Dikarya</taxon>
        <taxon>Ascomycota</taxon>
        <taxon>Saccharomycotina</taxon>
        <taxon>Saccharomycetes</taxon>
        <taxon>Phaffomycetales</taxon>
        <taxon>Wickerhamomycetaceae</taxon>
        <taxon>Wickerhamomyces</taxon>
    </lineage>
</organism>
<evidence type="ECO:0000313" key="4">
    <source>
        <dbReference type="Proteomes" id="UP000774326"/>
    </source>
</evidence>
<keyword evidence="4" id="KW-1185">Reference proteome</keyword>
<dbReference type="GO" id="GO:0005634">
    <property type="term" value="C:nucleus"/>
    <property type="evidence" value="ECO:0007669"/>
    <property type="project" value="TreeGrafter"/>
</dbReference>
<dbReference type="GO" id="GO:0005737">
    <property type="term" value="C:cytoplasm"/>
    <property type="evidence" value="ECO:0007669"/>
    <property type="project" value="TreeGrafter"/>
</dbReference>
<dbReference type="PANTHER" id="PTHR12828">
    <property type="entry name" value="PROTEASOME MATURATION PROTEIN UMP1"/>
    <property type="match status" value="1"/>
</dbReference>
<dbReference type="PANTHER" id="PTHR12828:SF3">
    <property type="entry name" value="PROTEASOME MATURATION PROTEIN"/>
    <property type="match status" value="1"/>
</dbReference>
<evidence type="ECO:0000313" key="3">
    <source>
        <dbReference type="EMBL" id="KAH3681645.1"/>
    </source>
</evidence>
<dbReference type="Pfam" id="PF05348">
    <property type="entry name" value="UMP1"/>
    <property type="match status" value="1"/>
</dbReference>
<dbReference type="Proteomes" id="UP000774326">
    <property type="component" value="Unassembled WGS sequence"/>
</dbReference>
<reference evidence="3" key="2">
    <citation type="submission" date="2021-01" db="EMBL/GenBank/DDBJ databases">
        <authorList>
            <person name="Schikora-Tamarit M.A."/>
        </authorList>
    </citation>
    <scope>NUCLEOTIDE SEQUENCE</scope>
    <source>
        <strain evidence="3">CBS2887</strain>
    </source>
</reference>
<sequence length="229" mass="25506">MLDTGTFPYTKVFTHWPVSVSNIRIVPSKLALAIIEPSHDKSTAAIGSECALNVLREFPVWTSHTLMASSADPVTMRLHLGLKAAVVTCLRIVPDSKFNSTVDSVKFGESAPSAEGIQDILRTNTGPLNISSQINNRHPLEARLQNWEETQQDLRMEQYRRIFGAAEPIKRTMELNLVNSTDFVPSCVGGSSNVHRDILLNKDTSVDWEDIYTGMYSSDFTPHLEILAY</sequence>
<dbReference type="OrthoDB" id="15001at2759"/>
<dbReference type="AlphaFoldDB" id="A0A9P8Q1V7"/>
<protein>
    <submittedName>
        <fullName evidence="3">Uncharacterized protein</fullName>
    </submittedName>
</protein>
<name>A0A9P8Q1V7_WICPI</name>
<dbReference type="InterPro" id="IPR008012">
    <property type="entry name" value="Ump1"/>
</dbReference>
<evidence type="ECO:0000256" key="1">
    <source>
        <dbReference type="ARBA" id="ARBA00023186"/>
    </source>
</evidence>
<reference evidence="3" key="1">
    <citation type="journal article" date="2021" name="Open Biol.">
        <title>Shared evolutionary footprints suggest mitochondrial oxidative damage underlies multiple complex I losses in fungi.</title>
        <authorList>
            <person name="Schikora-Tamarit M.A."/>
            <person name="Marcet-Houben M."/>
            <person name="Nosek J."/>
            <person name="Gabaldon T."/>
        </authorList>
    </citation>
    <scope>NUCLEOTIDE SEQUENCE</scope>
    <source>
        <strain evidence="3">CBS2887</strain>
    </source>
</reference>